<keyword evidence="1" id="KW-0812">Transmembrane</keyword>
<sequence>MKKIAFFTGALSTSIVMIGILFKYFHWPFANVLIAIGIVLFALFFVPTMTKYIYDRPSRDEL</sequence>
<feature type="transmembrane region" description="Helical" evidence="1">
    <location>
        <begin position="32"/>
        <end position="54"/>
    </location>
</feature>
<dbReference type="InterPro" id="IPR055087">
    <property type="entry name" value="GldL-like_N"/>
</dbReference>
<feature type="transmembrane region" description="Helical" evidence="1">
    <location>
        <begin position="7"/>
        <end position="26"/>
    </location>
</feature>
<name>A0ABQ3BZG8_9FLAO</name>
<keyword evidence="1" id="KW-0472">Membrane</keyword>
<keyword evidence="1" id="KW-1133">Transmembrane helix</keyword>
<dbReference type="EMBL" id="BMWY01000007">
    <property type="protein sequence ID" value="GGZ61922.1"/>
    <property type="molecule type" value="Genomic_DNA"/>
</dbReference>
<evidence type="ECO:0000313" key="4">
    <source>
        <dbReference type="Proteomes" id="UP000615593"/>
    </source>
</evidence>
<dbReference type="RefSeq" id="WP_027886286.1">
    <property type="nucleotide sequence ID" value="NZ_BMWY01000007.1"/>
</dbReference>
<evidence type="ECO:0000259" key="2">
    <source>
        <dbReference type="Pfam" id="PF22827"/>
    </source>
</evidence>
<dbReference type="Pfam" id="PF22827">
    <property type="entry name" value="GldL_N"/>
    <property type="match status" value="1"/>
</dbReference>
<comment type="caution">
    <text evidence="3">The sequence shown here is derived from an EMBL/GenBank/DDBJ whole genome shotgun (WGS) entry which is preliminary data.</text>
</comment>
<proteinExistence type="predicted"/>
<dbReference type="Proteomes" id="UP000615593">
    <property type="component" value="Unassembled WGS sequence"/>
</dbReference>
<keyword evidence="4" id="KW-1185">Reference proteome</keyword>
<accession>A0ABQ3BZG8</accession>
<feature type="domain" description="Gliding motility protein GldL-like N-terminal" evidence="2">
    <location>
        <begin position="12"/>
        <end position="46"/>
    </location>
</feature>
<reference evidence="4" key="1">
    <citation type="journal article" date="2019" name="Int. J. Syst. Evol. Microbiol.">
        <title>The Global Catalogue of Microorganisms (GCM) 10K type strain sequencing project: providing services to taxonomists for standard genome sequencing and annotation.</title>
        <authorList>
            <consortium name="The Broad Institute Genomics Platform"/>
            <consortium name="The Broad Institute Genome Sequencing Center for Infectious Disease"/>
            <person name="Wu L."/>
            <person name="Ma J."/>
        </authorList>
    </citation>
    <scope>NUCLEOTIDE SEQUENCE [LARGE SCALE GENOMIC DNA]</scope>
    <source>
        <strain evidence="4">KCTC 12708</strain>
    </source>
</reference>
<gene>
    <name evidence="3" type="ORF">GCM10008088_24290</name>
</gene>
<dbReference type="GeneID" id="94370093"/>
<evidence type="ECO:0000313" key="3">
    <source>
        <dbReference type="EMBL" id="GGZ61922.1"/>
    </source>
</evidence>
<protein>
    <recommendedName>
        <fullName evidence="2">Gliding motility protein GldL-like N-terminal domain-containing protein</fullName>
    </recommendedName>
</protein>
<evidence type="ECO:0000256" key="1">
    <source>
        <dbReference type="SAM" id="Phobius"/>
    </source>
</evidence>
<organism evidence="3 4">
    <name type="scientific">Mesonia mobilis</name>
    <dbReference type="NCBI Taxonomy" id="369791"/>
    <lineage>
        <taxon>Bacteria</taxon>
        <taxon>Pseudomonadati</taxon>
        <taxon>Bacteroidota</taxon>
        <taxon>Flavobacteriia</taxon>
        <taxon>Flavobacteriales</taxon>
        <taxon>Flavobacteriaceae</taxon>
        <taxon>Mesonia</taxon>
    </lineage>
</organism>